<feature type="non-terminal residue" evidence="2">
    <location>
        <position position="1"/>
    </location>
</feature>
<sequence>MSQLPTLNQQAAEDCGNPWNRRDQGCRQGATATLECGASEEIRAVSPARERGGMQRERSGGEAEGSFTCLHQTHVRDKVTSGPPPPSQRPHPPQPTKPRPSSKTNQTMEAD</sequence>
<gene>
    <name evidence="2" type="ORF">F7725_007995</name>
</gene>
<evidence type="ECO:0000313" key="2">
    <source>
        <dbReference type="EMBL" id="KAF3844832.1"/>
    </source>
</evidence>
<protein>
    <submittedName>
        <fullName evidence="2">Uncharacterized protein</fullName>
    </submittedName>
</protein>
<evidence type="ECO:0000256" key="1">
    <source>
        <dbReference type="SAM" id="MobiDB-lite"/>
    </source>
</evidence>
<dbReference type="EMBL" id="JAAKFY010000015">
    <property type="protein sequence ID" value="KAF3844832.1"/>
    <property type="molecule type" value="Genomic_DNA"/>
</dbReference>
<comment type="caution">
    <text evidence="2">The sequence shown here is derived from an EMBL/GenBank/DDBJ whole genome shotgun (WGS) entry which is preliminary data.</text>
</comment>
<feature type="region of interest" description="Disordered" evidence="1">
    <location>
        <begin position="1"/>
        <end position="111"/>
    </location>
</feature>
<feature type="compositionally biased region" description="Basic and acidic residues" evidence="1">
    <location>
        <begin position="40"/>
        <end position="61"/>
    </location>
</feature>
<dbReference type="OrthoDB" id="10462473at2759"/>
<dbReference type="Proteomes" id="UP000518266">
    <property type="component" value="Unassembled WGS sequence"/>
</dbReference>
<name>A0A7J5Y5X1_DISMA</name>
<evidence type="ECO:0000313" key="3">
    <source>
        <dbReference type="Proteomes" id="UP000518266"/>
    </source>
</evidence>
<keyword evidence="3" id="KW-1185">Reference proteome</keyword>
<accession>A0A7J5Y5X1</accession>
<proteinExistence type="predicted"/>
<feature type="compositionally biased region" description="Pro residues" evidence="1">
    <location>
        <begin position="82"/>
        <end position="98"/>
    </location>
</feature>
<dbReference type="AlphaFoldDB" id="A0A7J5Y5X1"/>
<organism evidence="2 3">
    <name type="scientific">Dissostichus mawsoni</name>
    <name type="common">Antarctic cod</name>
    <dbReference type="NCBI Taxonomy" id="36200"/>
    <lineage>
        <taxon>Eukaryota</taxon>
        <taxon>Metazoa</taxon>
        <taxon>Chordata</taxon>
        <taxon>Craniata</taxon>
        <taxon>Vertebrata</taxon>
        <taxon>Euteleostomi</taxon>
        <taxon>Actinopterygii</taxon>
        <taxon>Neopterygii</taxon>
        <taxon>Teleostei</taxon>
        <taxon>Neoteleostei</taxon>
        <taxon>Acanthomorphata</taxon>
        <taxon>Eupercaria</taxon>
        <taxon>Perciformes</taxon>
        <taxon>Notothenioidei</taxon>
        <taxon>Nototheniidae</taxon>
        <taxon>Dissostichus</taxon>
    </lineage>
</organism>
<feature type="compositionally biased region" description="Polar residues" evidence="1">
    <location>
        <begin position="1"/>
        <end position="11"/>
    </location>
</feature>
<reference evidence="2 3" key="1">
    <citation type="submission" date="2020-03" db="EMBL/GenBank/DDBJ databases">
        <title>Dissostichus mawsoni Genome sequencing and assembly.</title>
        <authorList>
            <person name="Park H."/>
        </authorList>
    </citation>
    <scope>NUCLEOTIDE SEQUENCE [LARGE SCALE GENOMIC DNA]</scope>
    <source>
        <strain evidence="2">DM0001</strain>
        <tissue evidence="2">Muscle</tissue>
    </source>
</reference>